<accession>Q2FUC9</accession>
<organism evidence="1 2">
    <name type="scientific">Methanospirillum hungatei JF-1 (strain ATCC 27890 / DSM 864 / NBRC 100397 / JF-1)</name>
    <dbReference type="NCBI Taxonomy" id="323259"/>
    <lineage>
        <taxon>Archaea</taxon>
        <taxon>Methanobacteriati</taxon>
        <taxon>Methanobacteriota</taxon>
        <taxon>Stenosarchaea group</taxon>
        <taxon>Methanomicrobia</taxon>
        <taxon>Methanomicrobiales</taxon>
        <taxon>Methanospirillaceae</taxon>
        <taxon>Methanospirillum</taxon>
    </lineage>
</organism>
<proteinExistence type="predicted"/>
<name>Q2FUC9_METHJ</name>
<dbReference type="EMBL" id="CP000254">
    <property type="protein sequence ID" value="ABD40613.1"/>
    <property type="molecule type" value="Genomic_DNA"/>
</dbReference>
<evidence type="ECO:0000313" key="2">
    <source>
        <dbReference type="Proteomes" id="UP000001941"/>
    </source>
</evidence>
<dbReference type="Proteomes" id="UP000001941">
    <property type="component" value="Chromosome"/>
</dbReference>
<dbReference type="PANTHER" id="PTHR37954:SF3">
    <property type="entry name" value="DUF169 DOMAIN-CONTAINING PROTEIN"/>
    <property type="match status" value="1"/>
</dbReference>
<dbReference type="AlphaFoldDB" id="Q2FUC9"/>
<sequence>MTHTTTPEKIRTEALTLSLILALKGSPIGVKIVQAPGAPPFAGDQTPMRFCQALMRARYGEKSIITEENITCPAAARAFGFKPLPEPLRTGKGLVGFGIVSDEKVAQHMFEGMTILPLDSVRQLKIFPLDSADEVPDIIIIEDEPERLMWIALSYLHAHGGKRVQGSTAILQATCVDSCIIPFLENRLNYGLGCYGCRDATDMGSGEAIIGFPADDLAAMVSHLEYLAKKALPHSREKHAFGAFTKDHAGTGCASL</sequence>
<gene>
    <name evidence="1" type="ordered locus">Mhun_0861</name>
</gene>
<dbReference type="KEGG" id="mhu:Mhun_0861"/>
<protein>
    <recommendedName>
        <fullName evidence="3">DUF169 domain-containing protein</fullName>
    </recommendedName>
</protein>
<keyword evidence="2" id="KW-1185">Reference proteome</keyword>
<dbReference type="HOGENOM" id="CLU_074324_1_0_2"/>
<dbReference type="PANTHER" id="PTHR37954">
    <property type="entry name" value="BLL4979 PROTEIN"/>
    <property type="match status" value="1"/>
</dbReference>
<dbReference type="InParanoid" id="Q2FUC9"/>
<dbReference type="EnsemblBacteria" id="ABD40613">
    <property type="protein sequence ID" value="ABD40613"/>
    <property type="gene ID" value="Mhun_0861"/>
</dbReference>
<evidence type="ECO:0000313" key="1">
    <source>
        <dbReference type="EMBL" id="ABD40613.1"/>
    </source>
</evidence>
<dbReference type="eggNOG" id="arCOG02289">
    <property type="taxonomic scope" value="Archaea"/>
</dbReference>
<reference evidence="2" key="1">
    <citation type="journal article" date="2016" name="Stand. Genomic Sci.">
        <title>Complete genome sequence of Methanospirillum hungatei type strain JF1.</title>
        <authorList>
            <person name="Gunsalus R.P."/>
            <person name="Cook L.E."/>
            <person name="Crable B."/>
            <person name="Rohlin L."/>
            <person name="McDonald E."/>
            <person name="Mouttaki H."/>
            <person name="Sieber J.R."/>
            <person name="Poweleit N."/>
            <person name="Zhou H."/>
            <person name="Lapidus A.L."/>
            <person name="Daligault H.E."/>
            <person name="Land M."/>
            <person name="Gilna P."/>
            <person name="Ivanova N."/>
            <person name="Kyrpides N."/>
            <person name="Culley D.E."/>
            <person name="McInerney M.J."/>
        </authorList>
    </citation>
    <scope>NUCLEOTIDE SEQUENCE [LARGE SCALE GENOMIC DNA]</scope>
    <source>
        <strain evidence="2">ATCC 27890 / DSM 864 / NBRC 100397 / JF-1</strain>
    </source>
</reference>
<dbReference type="STRING" id="323259.Mhun_0861"/>
<evidence type="ECO:0008006" key="3">
    <source>
        <dbReference type="Google" id="ProtNLM"/>
    </source>
</evidence>
<dbReference type="OrthoDB" id="81191at2157"/>
<dbReference type="Pfam" id="PF02596">
    <property type="entry name" value="DUF169"/>
    <property type="match status" value="1"/>
</dbReference>
<dbReference type="InterPro" id="IPR003748">
    <property type="entry name" value="DUF169"/>
</dbReference>